<evidence type="ECO:0000256" key="8">
    <source>
        <dbReference type="ARBA" id="ARBA00022679"/>
    </source>
</evidence>
<keyword evidence="15" id="KW-0812">Transmembrane</keyword>
<keyword evidence="18" id="KW-1185">Reference proteome</keyword>
<comment type="catalytic activity">
    <reaction evidence="14">
        <text>N(6)-(pyridoxal phosphate)-L-lysyl-[4-amino-5-hydroxymethyl-2-methylpyrimidine phosphate synthase] + L-histidyl-[4-amino-5-hydroxymethyl-2-methylpyrimidine phosphate synthase] + 2 Fe(3+) + 4 H2O = L-lysyl-[4-amino-5-hydroxymethyl-2-methylpyrimidine phosphate synthase] + (2S)-2-amino-5-hydroxy-4-oxopentanoyl-[4-amino-5-hydroxymethyl-2-methylpyrimidine phosphate synthase] + 4-amino-2-methyl-5-(phosphooxymethyl)pyrimidine + 3-oxopropanoate + 2 Fe(2+) + 2 H(+)</text>
        <dbReference type="Rhea" id="RHEA:65756"/>
        <dbReference type="Rhea" id="RHEA-COMP:16892"/>
        <dbReference type="Rhea" id="RHEA-COMP:16893"/>
        <dbReference type="Rhea" id="RHEA-COMP:16894"/>
        <dbReference type="Rhea" id="RHEA-COMP:16895"/>
        <dbReference type="ChEBI" id="CHEBI:15377"/>
        <dbReference type="ChEBI" id="CHEBI:15378"/>
        <dbReference type="ChEBI" id="CHEBI:29033"/>
        <dbReference type="ChEBI" id="CHEBI:29034"/>
        <dbReference type="ChEBI" id="CHEBI:29969"/>
        <dbReference type="ChEBI" id="CHEBI:29979"/>
        <dbReference type="ChEBI" id="CHEBI:33190"/>
        <dbReference type="ChEBI" id="CHEBI:58354"/>
        <dbReference type="ChEBI" id="CHEBI:143915"/>
        <dbReference type="ChEBI" id="CHEBI:157692"/>
    </reaction>
    <physiologicalReaction direction="left-to-right" evidence="14">
        <dbReference type="Rhea" id="RHEA:65757"/>
    </physiologicalReaction>
</comment>
<reference evidence="17 18" key="1">
    <citation type="submission" date="2017-10" db="EMBL/GenBank/DDBJ databases">
        <title>Genomics of the genus Arcobacter.</title>
        <authorList>
            <person name="Perez-Cataluna A."/>
            <person name="Figueras M.J."/>
        </authorList>
    </citation>
    <scope>NUCLEOTIDE SEQUENCE [LARGE SCALE GENOMIC DNA]</scope>
    <source>
        <strain evidence="17 18">CECT 9230</strain>
    </source>
</reference>
<evidence type="ECO:0000259" key="16">
    <source>
        <dbReference type="PROSITE" id="PS50109"/>
    </source>
</evidence>
<keyword evidence="12" id="KW-0408">Iron</keyword>
<dbReference type="PANTHER" id="PTHR31528:SF1">
    <property type="entry name" value="4-AMINO-5-HYDROXYMETHYL-2-METHYLPYRIMIDINE PHOSPHATE SYNTHASE THI11-RELATED"/>
    <property type="match status" value="1"/>
</dbReference>
<dbReference type="SUPFAM" id="SSF55874">
    <property type="entry name" value="ATPase domain of HSP90 chaperone/DNA topoisomerase II/histidine kinase"/>
    <property type="match status" value="1"/>
</dbReference>
<evidence type="ECO:0000256" key="7">
    <source>
        <dbReference type="ARBA" id="ARBA00022553"/>
    </source>
</evidence>
<evidence type="ECO:0000256" key="2">
    <source>
        <dbReference type="ARBA" id="ARBA00003469"/>
    </source>
</evidence>
<dbReference type="Proteomes" id="UP000252669">
    <property type="component" value="Unassembled WGS sequence"/>
</dbReference>
<evidence type="ECO:0000256" key="6">
    <source>
        <dbReference type="ARBA" id="ARBA00012438"/>
    </source>
</evidence>
<comment type="function">
    <text evidence="2">Responsible for the formation of the pyrimidine heterocycle in the thiamine biosynthesis pathway. Catalyzes the formation of hydroxymethylpyrimidine phosphate (HMP-P) from histidine and pyridoxal phosphate (PLP). The protein uses PLP and the active site histidine to form HMP-P, generating an inactive enzyme. The enzyme can only undergo a single turnover, which suggests it is a suicide enzyme.</text>
</comment>
<dbReference type="InterPro" id="IPR015168">
    <property type="entry name" value="SsuA/THI5"/>
</dbReference>
<dbReference type="InterPro" id="IPR004358">
    <property type="entry name" value="Sig_transdc_His_kin-like_C"/>
</dbReference>
<dbReference type="GO" id="GO:0009228">
    <property type="term" value="P:thiamine biosynthetic process"/>
    <property type="evidence" value="ECO:0007669"/>
    <property type="project" value="UniProtKB-KW"/>
</dbReference>
<comment type="similarity">
    <text evidence="4">Belongs to the NMT1/THI5 family.</text>
</comment>
<dbReference type="Pfam" id="PF02518">
    <property type="entry name" value="HATPase_c"/>
    <property type="match status" value="1"/>
</dbReference>
<dbReference type="GO" id="GO:0046872">
    <property type="term" value="F:metal ion binding"/>
    <property type="evidence" value="ECO:0007669"/>
    <property type="project" value="UniProtKB-KW"/>
</dbReference>
<dbReference type="SMART" id="SM00387">
    <property type="entry name" value="HATPase_c"/>
    <property type="match status" value="1"/>
</dbReference>
<feature type="transmembrane region" description="Helical" evidence="15">
    <location>
        <begin position="550"/>
        <end position="567"/>
    </location>
</feature>
<dbReference type="InterPro" id="IPR036890">
    <property type="entry name" value="HATPase_C_sf"/>
</dbReference>
<dbReference type="InterPro" id="IPR036097">
    <property type="entry name" value="HisK_dim/P_sf"/>
</dbReference>
<evidence type="ECO:0000256" key="13">
    <source>
        <dbReference type="ARBA" id="ARBA00033171"/>
    </source>
</evidence>
<keyword evidence="15" id="KW-1133">Transmembrane helix</keyword>
<dbReference type="PRINTS" id="PR00344">
    <property type="entry name" value="BCTRLSENSOR"/>
</dbReference>
<evidence type="ECO:0000256" key="11">
    <source>
        <dbReference type="ARBA" id="ARBA00022977"/>
    </source>
</evidence>
<evidence type="ECO:0000256" key="15">
    <source>
        <dbReference type="SAM" id="Phobius"/>
    </source>
</evidence>
<comment type="subunit">
    <text evidence="5">Homodimer.</text>
</comment>
<dbReference type="InterPro" id="IPR027939">
    <property type="entry name" value="NMT1/THI5"/>
</dbReference>
<accession>A0A366MRJ1</accession>
<evidence type="ECO:0000256" key="4">
    <source>
        <dbReference type="ARBA" id="ARBA00009406"/>
    </source>
</evidence>
<dbReference type="Gene3D" id="1.10.287.130">
    <property type="match status" value="1"/>
</dbReference>
<evidence type="ECO:0000313" key="17">
    <source>
        <dbReference type="EMBL" id="RBQ28099.1"/>
    </source>
</evidence>
<evidence type="ECO:0000256" key="1">
    <source>
        <dbReference type="ARBA" id="ARBA00000085"/>
    </source>
</evidence>
<dbReference type="InterPro" id="IPR003594">
    <property type="entry name" value="HATPase_dom"/>
</dbReference>
<evidence type="ECO:0000256" key="5">
    <source>
        <dbReference type="ARBA" id="ARBA00011738"/>
    </source>
</evidence>
<dbReference type="GO" id="GO:0000155">
    <property type="term" value="F:phosphorelay sensor kinase activity"/>
    <property type="evidence" value="ECO:0007669"/>
    <property type="project" value="InterPro"/>
</dbReference>
<comment type="pathway">
    <text evidence="3">Cofactor biosynthesis; thiamine diphosphate biosynthesis.</text>
</comment>
<evidence type="ECO:0000256" key="10">
    <source>
        <dbReference type="ARBA" id="ARBA00022898"/>
    </source>
</evidence>
<dbReference type="EC" id="2.7.13.3" evidence="6"/>
<evidence type="ECO:0000256" key="3">
    <source>
        <dbReference type="ARBA" id="ARBA00004948"/>
    </source>
</evidence>
<dbReference type="Gene3D" id="3.40.190.10">
    <property type="entry name" value="Periplasmic binding protein-like II"/>
    <property type="match status" value="4"/>
</dbReference>
<dbReference type="CDD" id="cd00082">
    <property type="entry name" value="HisKA"/>
    <property type="match status" value="1"/>
</dbReference>
<keyword evidence="15" id="KW-0472">Membrane</keyword>
<keyword evidence="8" id="KW-0808">Transferase</keyword>
<feature type="domain" description="Histidine kinase" evidence="16">
    <location>
        <begin position="626"/>
        <end position="848"/>
    </location>
</feature>
<organism evidence="17 18">
    <name type="scientific">Aliarcobacter vitoriensis</name>
    <dbReference type="NCBI Taxonomy" id="2011099"/>
    <lineage>
        <taxon>Bacteria</taxon>
        <taxon>Pseudomonadati</taxon>
        <taxon>Campylobacterota</taxon>
        <taxon>Epsilonproteobacteria</taxon>
        <taxon>Campylobacterales</taxon>
        <taxon>Arcobacteraceae</taxon>
        <taxon>Aliarcobacter</taxon>
    </lineage>
</organism>
<sequence>MYSKDLKKVTLQLAWFDQFQYAGYYMAKEKGFYEELGLDVEILPFSFDIDIPKSVNDGEINFAIGRENLIVEKSRNKNIVIINALFQVSPLVLISTKNSGVDVISKFQNKTMMTTLDDSSEVSIKSMIVSNKIDINSINIIPHSHNINDLIDKKTDLITAYISKAPYWLEKDNIKYNVFSPKDYGFDLYSDFLYTNEDYVKDNKNIVLDFKKASLKGWEYAYTHIDDSVNTILEKYNSQNLTKDELIFEANELKKLSYVKDIELGDIKKEKFQRIYDLYNLMGLIDNHIDINSYFANLNDDNIKFTYEEQKYLDKIIDIKMCSAPNILPYSQVENDIFKGVVADYISLLQTKLPKPIKLVPTSTWSETLTNLYKNKCDILSISVKPNQGETDFLYTKPYMKIPLVLLTSSSVTFIDNLSSLKNKKITVNKNYELIEKLKDKYKDIDFIPVNNFDEAMEKILSDDVFGHIDTIATSWYNIQTKYLSKISISGKIDESLSVSIAVNKDKVEIYNIFEKLVQSIDEKQIVDIVNKWVYTKYENYFDFATATKIFIALLVILGVILYRQIFLNRMNKRLKYLVSLKTRQLKNVNKRLANRIKKEVDKNLQKDRILSQQQKMISMGQMIENIAHQWRQPLSIISTNASSIKLKKQLNMLDDDELFKITDSIVSTSLYLSETIDDFRYFFKPQKNKEIFDLDSCIKKSIELVNMSLVKNMVKVEYKSKSIKIFGYETELIQVLINILNNSKDALEQNKIDKRIIVIELKVNKNRVLIEIKDNAGGIDENILDKVFEPYFTTKHQYSGTGIGLYMSNQIISKHMNGEIFIKNSEFTFENVSYKGAMVTIALNIVE</sequence>
<dbReference type="Gene3D" id="3.30.565.10">
    <property type="entry name" value="Histidine kinase-like ATPase, C-terminal domain"/>
    <property type="match status" value="1"/>
</dbReference>
<dbReference type="SMART" id="SM00062">
    <property type="entry name" value="PBPb"/>
    <property type="match status" value="1"/>
</dbReference>
<dbReference type="Pfam" id="PF09084">
    <property type="entry name" value="NMT1"/>
    <property type="match status" value="1"/>
</dbReference>
<dbReference type="SUPFAM" id="SSF53850">
    <property type="entry name" value="Periplasmic binding protein-like II"/>
    <property type="match status" value="2"/>
</dbReference>
<keyword evidence="10" id="KW-0663">Pyridoxal phosphate</keyword>
<comment type="caution">
    <text evidence="17">The sequence shown here is derived from an EMBL/GenBank/DDBJ whole genome shotgun (WGS) entry which is preliminary data.</text>
</comment>
<gene>
    <name evidence="17" type="ORF">CRU91_11085</name>
</gene>
<keyword evidence="7" id="KW-0597">Phosphoprotein</keyword>
<name>A0A366MRJ1_9BACT</name>
<comment type="catalytic activity">
    <reaction evidence="1">
        <text>ATP + protein L-histidine = ADP + protein N-phospho-L-histidine.</text>
        <dbReference type="EC" id="2.7.13.3"/>
    </reaction>
</comment>
<evidence type="ECO:0000256" key="14">
    <source>
        <dbReference type="ARBA" id="ARBA00048179"/>
    </source>
</evidence>
<proteinExistence type="inferred from homology"/>
<protein>
    <recommendedName>
        <fullName evidence="6">histidine kinase</fullName>
        <ecNumber evidence="6">2.7.13.3</ecNumber>
    </recommendedName>
    <alternativeName>
        <fullName evidence="13">Thiamine pyrimidine synthase</fullName>
    </alternativeName>
</protein>
<keyword evidence="17" id="KW-0418">Kinase</keyword>
<dbReference type="PANTHER" id="PTHR31528">
    <property type="entry name" value="4-AMINO-5-HYDROXYMETHYL-2-METHYLPYRIMIDINE PHOSPHATE SYNTHASE THI11-RELATED"/>
    <property type="match status" value="1"/>
</dbReference>
<dbReference type="SUPFAM" id="SSF47384">
    <property type="entry name" value="Homodimeric domain of signal transducing histidine kinase"/>
    <property type="match status" value="1"/>
</dbReference>
<dbReference type="InterPro" id="IPR003661">
    <property type="entry name" value="HisK_dim/P_dom"/>
</dbReference>
<evidence type="ECO:0000313" key="18">
    <source>
        <dbReference type="Proteomes" id="UP000252669"/>
    </source>
</evidence>
<dbReference type="OrthoDB" id="174578at2"/>
<dbReference type="Pfam" id="PF00512">
    <property type="entry name" value="HisKA"/>
    <property type="match status" value="1"/>
</dbReference>
<dbReference type="InterPro" id="IPR005467">
    <property type="entry name" value="His_kinase_dom"/>
</dbReference>
<keyword evidence="9" id="KW-0479">Metal-binding</keyword>
<dbReference type="InterPro" id="IPR001638">
    <property type="entry name" value="Solute-binding_3/MltF_N"/>
</dbReference>
<dbReference type="EMBL" id="PDKB01000024">
    <property type="protein sequence ID" value="RBQ28099.1"/>
    <property type="molecule type" value="Genomic_DNA"/>
</dbReference>
<evidence type="ECO:0000256" key="12">
    <source>
        <dbReference type="ARBA" id="ARBA00023004"/>
    </source>
</evidence>
<dbReference type="SMART" id="SM00388">
    <property type="entry name" value="HisKA"/>
    <property type="match status" value="1"/>
</dbReference>
<keyword evidence="11" id="KW-0784">Thiamine biosynthesis</keyword>
<evidence type="ECO:0000256" key="9">
    <source>
        <dbReference type="ARBA" id="ARBA00022723"/>
    </source>
</evidence>
<dbReference type="PROSITE" id="PS50109">
    <property type="entry name" value="HIS_KIN"/>
    <property type="match status" value="1"/>
</dbReference>
<dbReference type="AlphaFoldDB" id="A0A366MRJ1"/>